<dbReference type="KEGG" id="dru:Desru_0366"/>
<dbReference type="eggNOG" id="ENOG502Z8UD">
    <property type="taxonomic scope" value="Bacteria"/>
</dbReference>
<accession>F6DQT9</accession>
<feature type="chain" id="PRO_5038782880" description="YcdB/YcdC repeated domain-containing protein" evidence="1">
    <location>
        <begin position="21"/>
        <end position="577"/>
    </location>
</feature>
<gene>
    <name evidence="3" type="ordered locus">Desru_0366</name>
</gene>
<dbReference type="InterPro" id="IPR032599">
    <property type="entry name" value="YcdB/YcdC_rep_domain"/>
</dbReference>
<organism evidence="3 4">
    <name type="scientific">Desulforamulus ruminis (strain ATCC 23193 / DSM 2154 / NCIMB 8452 / DL)</name>
    <name type="common">Desulfotomaculum ruminis</name>
    <dbReference type="NCBI Taxonomy" id="696281"/>
    <lineage>
        <taxon>Bacteria</taxon>
        <taxon>Bacillati</taxon>
        <taxon>Bacillota</taxon>
        <taxon>Clostridia</taxon>
        <taxon>Eubacteriales</taxon>
        <taxon>Peptococcaceae</taxon>
        <taxon>Desulforamulus</taxon>
    </lineage>
</organism>
<reference evidence="3 4" key="2">
    <citation type="journal article" date="2012" name="Stand. Genomic Sci.">
        <title>Complete genome sequence of the sulfate-reducing firmicute Desulfotomaculum ruminis type strain (DL(T)).</title>
        <authorList>
            <person name="Spring S."/>
            <person name="Visser M."/>
            <person name="Lu M."/>
            <person name="Copeland A."/>
            <person name="Lapidus A."/>
            <person name="Lucas S."/>
            <person name="Cheng J.F."/>
            <person name="Han C."/>
            <person name="Tapia R."/>
            <person name="Goodwin L.A."/>
            <person name="Pitluck S."/>
            <person name="Ivanova N."/>
            <person name="Land M."/>
            <person name="Hauser L."/>
            <person name="Larimer F."/>
            <person name="Rohde M."/>
            <person name="Goker M."/>
            <person name="Detter J.C."/>
            <person name="Kyrpides N.C."/>
            <person name="Woyke T."/>
            <person name="Schaap P.J."/>
            <person name="Plugge C.M."/>
            <person name="Muyzer G."/>
            <person name="Kuever J."/>
            <person name="Pereira I.A."/>
            <person name="Parshina S.N."/>
            <person name="Bernier-Latmani R."/>
            <person name="Stams A.J."/>
            <person name="Klenk H.P."/>
        </authorList>
    </citation>
    <scope>NUCLEOTIDE SEQUENCE [LARGE SCALE GENOMIC DNA]</scope>
    <source>
        <strain evidence="4">ATCC 23193 / DSM 2154 / NCIB 8452 / DL</strain>
    </source>
</reference>
<feature type="domain" description="YcdB/YcdC repeated" evidence="2">
    <location>
        <begin position="64"/>
        <end position="223"/>
    </location>
</feature>
<sequence>MKKHRMVTGAVLALTFSIWAASPAPAGANEAVVSVPAQASSSAEASSVQIFPATEVKLTESQQKNLDKIYDILPELGKLNVQYITDPEAEGRWSVFLGKGSLTSSGDRPESSARLEFDAGSGELIDFDFHNPQWASEKTPSPEYAKQKAAEFVRQLLGDKADQYKVGENLGYSGSSHSDDKGNQINWTAASVQFNPLIHGVPLLNWGFRVNVDVAGHITGFSQQDSMQDLPETLFPDPKNAISLKEAERKYAREVQMKLSYRQQQPLSYRMMGQLAETRPALVYTPNFQGSIDALAGEPVEDLGYVLGQPERRVLTGEGKELVARTPEEGVKLLAEKFGVDMNNMELLRRPEDRIDSQEKRNIKDYTWRTPYDLQEDRENPRYVTLHTEADTGKVLNFSVQDEAFRGKEGKITLETARQKAIQFVQPYLEAGSVEMELVSWPLGQFIPSWVDQSKIDRDELPVPISHFVFQPLHQGIPVVDRGYSVSVNEVTGKVVSYVQGGLDPAVELPDAQGVVPAEVAKAEYLKTHPLRLVYLWPEWFGQRPPAPYLVYTPEEALGWTYIDALTGKTVVIEEGN</sequence>
<feature type="signal peptide" evidence="1">
    <location>
        <begin position="1"/>
        <end position="20"/>
    </location>
</feature>
<protein>
    <recommendedName>
        <fullName evidence="2">YcdB/YcdC repeated domain-containing protein</fullName>
    </recommendedName>
</protein>
<keyword evidence="4" id="KW-1185">Reference proteome</keyword>
<dbReference type="OrthoDB" id="2379565at2"/>
<dbReference type="STRING" id="696281.Desru_0366"/>
<dbReference type="HOGENOM" id="CLU_033979_0_0_9"/>
<evidence type="ECO:0000313" key="4">
    <source>
        <dbReference type="Proteomes" id="UP000009234"/>
    </source>
</evidence>
<evidence type="ECO:0000259" key="2">
    <source>
        <dbReference type="Pfam" id="PF16244"/>
    </source>
</evidence>
<dbReference type="AlphaFoldDB" id="F6DQT9"/>
<keyword evidence="1" id="KW-0732">Signal</keyword>
<dbReference type="EMBL" id="CP002780">
    <property type="protein sequence ID" value="AEG58663.1"/>
    <property type="molecule type" value="Genomic_DNA"/>
</dbReference>
<dbReference type="Proteomes" id="UP000009234">
    <property type="component" value="Chromosome"/>
</dbReference>
<evidence type="ECO:0000256" key="1">
    <source>
        <dbReference type="SAM" id="SignalP"/>
    </source>
</evidence>
<dbReference type="Pfam" id="PF16244">
    <property type="entry name" value="DUF4901"/>
    <property type="match status" value="2"/>
</dbReference>
<reference evidence="4" key="1">
    <citation type="submission" date="2011-05" db="EMBL/GenBank/DDBJ databases">
        <title>Complete sequence of Desulfotomaculum ruminis DSM 2154.</title>
        <authorList>
            <person name="Lucas S."/>
            <person name="Copeland A."/>
            <person name="Lapidus A."/>
            <person name="Cheng J.-F."/>
            <person name="Goodwin L."/>
            <person name="Pitluck S."/>
            <person name="Lu M."/>
            <person name="Detter J.C."/>
            <person name="Han C."/>
            <person name="Tapia R."/>
            <person name="Land M."/>
            <person name="Hauser L."/>
            <person name="Kyrpides N."/>
            <person name="Ivanova N."/>
            <person name="Mikhailova N."/>
            <person name="Pagani I."/>
            <person name="Stams A.J.M."/>
            <person name="Plugge C.M."/>
            <person name="Muyzer G."/>
            <person name="Kuever J."/>
            <person name="Parshina S.N."/>
            <person name="Ivanova A.E."/>
            <person name="Nazina T.N."/>
            <person name="Brambilla E."/>
            <person name="Spring S."/>
            <person name="Klenk H.-P."/>
            <person name="Woyke T."/>
        </authorList>
    </citation>
    <scope>NUCLEOTIDE SEQUENCE [LARGE SCALE GENOMIC DNA]</scope>
    <source>
        <strain evidence="4">ATCC 23193 / DSM 2154 / NCIB 8452 / DL</strain>
    </source>
</reference>
<proteinExistence type="predicted"/>
<evidence type="ECO:0000313" key="3">
    <source>
        <dbReference type="EMBL" id="AEG58663.1"/>
    </source>
</evidence>
<name>F6DQT9_DESRL</name>
<feature type="domain" description="YcdB/YcdC repeated" evidence="2">
    <location>
        <begin position="352"/>
        <end position="498"/>
    </location>
</feature>
<dbReference type="RefSeq" id="WP_013840438.1">
    <property type="nucleotide sequence ID" value="NC_015589.1"/>
</dbReference>